<sequence>MAQGAKQVAALIIPSALEFLAEEARKLLSGEFYEEALRGIPGDEPPIDTITNCTYKYCVSNFASAYGYYYRGASSKPPNGIAFNGSQDIMVWSSSNGVDDVKSYLQAQFKSALEDEDSIELSDNLSDIFRARFQETDLHWTPYNKRYIYRHPKYSTYVDCMMVTATGTDAKGKPMGLASFCWVGWNPNSS</sequence>
<gene>
    <name evidence="1" type="ORF">G6W56_28335</name>
</gene>
<reference evidence="1" key="1">
    <citation type="submission" date="2020-03" db="EMBL/GenBank/DDBJ databases">
        <title>Complete genome sequence of sixteen Streptomyces strains facilitates identification of candidate genes involved in plant growth-promotion in grain legumes and cereals.</title>
        <authorList>
            <person name="Gopalakrishnan S."/>
            <person name="Thakur V."/>
            <person name="Saxena R."/>
            <person name="Vadlamudi S."/>
            <person name="Purohit S."/>
            <person name="Kumar V."/>
            <person name="Rathore A."/>
            <person name="Chitikineni A."/>
            <person name="Varshney R.K."/>
        </authorList>
    </citation>
    <scope>NUCLEOTIDE SEQUENCE</scope>
    <source>
        <strain evidence="1">CAI-93</strain>
    </source>
</reference>
<proteinExistence type="predicted"/>
<dbReference type="Proteomes" id="UP000556843">
    <property type="component" value="Unassembled WGS sequence"/>
</dbReference>
<dbReference type="EMBL" id="JAANNW010000035">
    <property type="protein sequence ID" value="NUV77946.1"/>
    <property type="molecule type" value="Genomic_DNA"/>
</dbReference>
<comment type="caution">
    <text evidence="1">The sequence shown here is derived from an EMBL/GenBank/DDBJ whole genome shotgun (WGS) entry which is preliminary data.</text>
</comment>
<evidence type="ECO:0000313" key="2">
    <source>
        <dbReference type="Proteomes" id="UP000556843"/>
    </source>
</evidence>
<evidence type="ECO:0000313" key="1">
    <source>
        <dbReference type="EMBL" id="NUV77946.1"/>
    </source>
</evidence>
<name>A0ACC7Y7S5_9ACTN</name>
<keyword evidence="2" id="KW-1185">Reference proteome</keyword>
<organism evidence="1 2">
    <name type="scientific">Streptomyces fungicidicus</name>
    <dbReference type="NCBI Taxonomy" id="68203"/>
    <lineage>
        <taxon>Bacteria</taxon>
        <taxon>Bacillati</taxon>
        <taxon>Actinomycetota</taxon>
        <taxon>Actinomycetes</taxon>
        <taxon>Kitasatosporales</taxon>
        <taxon>Streptomycetaceae</taxon>
        <taxon>Streptomyces</taxon>
    </lineage>
</organism>
<accession>A0ACC7Y7S5</accession>
<protein>
    <submittedName>
        <fullName evidence="1">Uncharacterized protein</fullName>
    </submittedName>
</protein>